<gene>
    <name evidence="11" type="primary">RvY_01352-1</name>
    <name evidence="11" type="synonym">RvY_01352.1</name>
    <name evidence="11" type="ORF">RvY_01352</name>
</gene>
<dbReference type="Pfam" id="PF00312">
    <property type="entry name" value="Ribosomal_S15"/>
    <property type="match status" value="1"/>
</dbReference>
<dbReference type="OrthoDB" id="441444at2759"/>
<comment type="similarity">
    <text evidence="2 9">Belongs to the universal ribosomal protein uS15 family.</text>
</comment>
<evidence type="ECO:0000313" key="11">
    <source>
        <dbReference type="EMBL" id="GAU88711.1"/>
    </source>
</evidence>
<keyword evidence="5" id="KW-0496">Mitochondrion</keyword>
<protein>
    <recommendedName>
        <fullName evidence="7">Small ribosomal subunit protein uS15m</fullName>
    </recommendedName>
    <alternativeName>
        <fullName evidence="8">28S ribosomal protein S15, mitochondrial</fullName>
    </alternativeName>
</protein>
<dbReference type="GO" id="GO:0032543">
    <property type="term" value="P:mitochondrial translation"/>
    <property type="evidence" value="ECO:0007669"/>
    <property type="project" value="TreeGrafter"/>
</dbReference>
<dbReference type="PANTHER" id="PTHR46685">
    <property type="entry name" value="28S RIBOSOMAL PROTEIN S15, MITOCHONDRIAL"/>
    <property type="match status" value="1"/>
</dbReference>
<evidence type="ECO:0000256" key="1">
    <source>
        <dbReference type="ARBA" id="ARBA00004173"/>
    </source>
</evidence>
<sequence length="289" mass="33551">MTPCSHLLSKLLSLPPKTVGSPAFAPASRAFHVSSLRTAEIKKLNFRPELSVITTDVFPRWDNRASGDRDTYGKIDKTRLRPGYDKCEEQIKNAHPDVRKLCSLEYAINKETKDTYKKDLLAKVQRFTSDDDSIEARIAKITAQVRFGQPHVVNFPVGTRDGRGRCILNETINRRRKYLKRLREWDYNKFCWVLETLKLDFPSNQAVRKTTRKEVAEILSVNQAMEIRRDKLKTYHEALKAKQTEFLARKESELQAVTDEERQIQEELEMLKSQEGQYEEKTVRLAMSS</sequence>
<dbReference type="EMBL" id="BDGG01000001">
    <property type="protein sequence ID" value="GAU88711.1"/>
    <property type="molecule type" value="Genomic_DNA"/>
</dbReference>
<feature type="coiled-coil region" evidence="10">
    <location>
        <begin position="247"/>
        <end position="281"/>
    </location>
</feature>
<evidence type="ECO:0000256" key="8">
    <source>
        <dbReference type="ARBA" id="ARBA00035528"/>
    </source>
</evidence>
<dbReference type="Proteomes" id="UP000186922">
    <property type="component" value="Unassembled WGS sequence"/>
</dbReference>
<accession>A0A1D1UGX7</accession>
<dbReference type="InterPro" id="IPR052137">
    <property type="entry name" value="uS15_ribosomal"/>
</dbReference>
<evidence type="ECO:0000256" key="3">
    <source>
        <dbReference type="ARBA" id="ARBA00022946"/>
    </source>
</evidence>
<evidence type="ECO:0000256" key="4">
    <source>
        <dbReference type="ARBA" id="ARBA00022980"/>
    </source>
</evidence>
<name>A0A1D1UGX7_RAMVA</name>
<dbReference type="STRING" id="947166.A0A1D1UGX7"/>
<keyword evidence="12" id="KW-1185">Reference proteome</keyword>
<dbReference type="GO" id="GO:0005763">
    <property type="term" value="C:mitochondrial small ribosomal subunit"/>
    <property type="evidence" value="ECO:0007669"/>
    <property type="project" value="TreeGrafter"/>
</dbReference>
<dbReference type="GO" id="GO:0003735">
    <property type="term" value="F:structural constituent of ribosome"/>
    <property type="evidence" value="ECO:0007669"/>
    <property type="project" value="InterPro"/>
</dbReference>
<keyword evidence="6 9" id="KW-0687">Ribonucleoprotein</keyword>
<evidence type="ECO:0000256" key="9">
    <source>
        <dbReference type="RuleBase" id="RU003919"/>
    </source>
</evidence>
<evidence type="ECO:0000256" key="6">
    <source>
        <dbReference type="ARBA" id="ARBA00023274"/>
    </source>
</evidence>
<evidence type="ECO:0000256" key="5">
    <source>
        <dbReference type="ARBA" id="ARBA00023128"/>
    </source>
</evidence>
<evidence type="ECO:0000256" key="2">
    <source>
        <dbReference type="ARBA" id="ARBA00008434"/>
    </source>
</evidence>
<dbReference type="InterPro" id="IPR009068">
    <property type="entry name" value="uS15_NS1_RNA-bd_sf"/>
</dbReference>
<evidence type="ECO:0000256" key="7">
    <source>
        <dbReference type="ARBA" id="ARBA00035249"/>
    </source>
</evidence>
<evidence type="ECO:0000313" key="12">
    <source>
        <dbReference type="Proteomes" id="UP000186922"/>
    </source>
</evidence>
<dbReference type="InterPro" id="IPR000589">
    <property type="entry name" value="Ribosomal_uS15"/>
</dbReference>
<comment type="caution">
    <text evidence="11">The sequence shown here is derived from an EMBL/GenBank/DDBJ whole genome shotgun (WGS) entry which is preliminary data.</text>
</comment>
<keyword evidence="3" id="KW-0809">Transit peptide</keyword>
<comment type="subcellular location">
    <subcellularLocation>
        <location evidence="1">Mitochondrion</location>
    </subcellularLocation>
</comment>
<organism evidence="11 12">
    <name type="scientific">Ramazzottius varieornatus</name>
    <name type="common">Water bear</name>
    <name type="synonym">Tardigrade</name>
    <dbReference type="NCBI Taxonomy" id="947166"/>
    <lineage>
        <taxon>Eukaryota</taxon>
        <taxon>Metazoa</taxon>
        <taxon>Ecdysozoa</taxon>
        <taxon>Tardigrada</taxon>
        <taxon>Eutardigrada</taxon>
        <taxon>Parachela</taxon>
        <taxon>Hypsibioidea</taxon>
        <taxon>Ramazzottiidae</taxon>
        <taxon>Ramazzottius</taxon>
    </lineage>
</organism>
<keyword evidence="4 9" id="KW-0689">Ribosomal protein</keyword>
<reference evidence="11 12" key="1">
    <citation type="journal article" date="2016" name="Nat. Commun.">
        <title>Extremotolerant tardigrade genome and improved radiotolerance of human cultured cells by tardigrade-unique protein.</title>
        <authorList>
            <person name="Hashimoto T."/>
            <person name="Horikawa D.D."/>
            <person name="Saito Y."/>
            <person name="Kuwahara H."/>
            <person name="Kozuka-Hata H."/>
            <person name="Shin-I T."/>
            <person name="Minakuchi Y."/>
            <person name="Ohishi K."/>
            <person name="Motoyama A."/>
            <person name="Aizu T."/>
            <person name="Enomoto A."/>
            <person name="Kondo K."/>
            <person name="Tanaka S."/>
            <person name="Hara Y."/>
            <person name="Koshikawa S."/>
            <person name="Sagara H."/>
            <person name="Miura T."/>
            <person name="Yokobori S."/>
            <person name="Miyagawa K."/>
            <person name="Suzuki Y."/>
            <person name="Kubo T."/>
            <person name="Oyama M."/>
            <person name="Kohara Y."/>
            <person name="Fujiyama A."/>
            <person name="Arakawa K."/>
            <person name="Katayama T."/>
            <person name="Toyoda A."/>
            <person name="Kunieda T."/>
        </authorList>
    </citation>
    <scope>NUCLEOTIDE SEQUENCE [LARGE SCALE GENOMIC DNA]</scope>
    <source>
        <strain evidence="11 12">YOKOZUNA-1</strain>
    </source>
</reference>
<dbReference type="AlphaFoldDB" id="A0A1D1UGX7"/>
<dbReference type="GO" id="GO:0003723">
    <property type="term" value="F:RNA binding"/>
    <property type="evidence" value="ECO:0007669"/>
    <property type="project" value="TreeGrafter"/>
</dbReference>
<dbReference type="SUPFAM" id="SSF47060">
    <property type="entry name" value="S15/NS1 RNA-binding domain"/>
    <property type="match status" value="1"/>
</dbReference>
<proteinExistence type="inferred from homology"/>
<keyword evidence="10" id="KW-0175">Coiled coil</keyword>
<dbReference type="SMART" id="SM01387">
    <property type="entry name" value="Ribosomal_S15"/>
    <property type="match status" value="1"/>
</dbReference>
<evidence type="ECO:0000256" key="10">
    <source>
        <dbReference type="SAM" id="Coils"/>
    </source>
</evidence>
<dbReference type="PANTHER" id="PTHR46685:SF1">
    <property type="entry name" value="SMALL RIBOSOMAL SUBUNIT PROTEIN US15M"/>
    <property type="match status" value="1"/>
</dbReference>
<dbReference type="Gene3D" id="1.10.287.10">
    <property type="entry name" value="S15/NS1, RNA-binding"/>
    <property type="match status" value="1"/>
</dbReference>